<name>A0A1I2XI56_9SPHI</name>
<dbReference type="Pfam" id="PF00795">
    <property type="entry name" value="CN_hydrolase"/>
    <property type="match status" value="1"/>
</dbReference>
<dbReference type="SUPFAM" id="SSF56317">
    <property type="entry name" value="Carbon-nitrogen hydrolase"/>
    <property type="match status" value="1"/>
</dbReference>
<dbReference type="PROSITE" id="PS50263">
    <property type="entry name" value="CN_HYDROLASE"/>
    <property type="match status" value="1"/>
</dbReference>
<dbReference type="PANTHER" id="PTHR23088">
    <property type="entry name" value="NITRILASE-RELATED"/>
    <property type="match status" value="1"/>
</dbReference>
<dbReference type="CDD" id="cd04301">
    <property type="entry name" value="NAT_SF"/>
    <property type="match status" value="1"/>
</dbReference>
<proteinExistence type="inferred from homology"/>
<keyword evidence="5" id="KW-1185">Reference proteome</keyword>
<dbReference type="Pfam" id="PF00583">
    <property type="entry name" value="Acetyltransf_1"/>
    <property type="match status" value="1"/>
</dbReference>
<comment type="similarity">
    <text evidence="1">Belongs to the carbon-nitrogen hydrolase superfamily. NIT1/NIT2 family.</text>
</comment>
<evidence type="ECO:0000256" key="1">
    <source>
        <dbReference type="ARBA" id="ARBA00010613"/>
    </source>
</evidence>
<dbReference type="Gene3D" id="3.60.110.10">
    <property type="entry name" value="Carbon-nitrogen hydrolase"/>
    <property type="match status" value="1"/>
</dbReference>
<dbReference type="GO" id="GO:0016787">
    <property type="term" value="F:hydrolase activity"/>
    <property type="evidence" value="ECO:0007669"/>
    <property type="project" value="UniProtKB-KW"/>
</dbReference>
<feature type="domain" description="CN hydrolase" evidence="2">
    <location>
        <begin position="237"/>
        <end position="492"/>
    </location>
</feature>
<dbReference type="InterPro" id="IPR016181">
    <property type="entry name" value="Acyl_CoA_acyltransferase"/>
</dbReference>
<dbReference type="PROSITE" id="PS51186">
    <property type="entry name" value="GNAT"/>
    <property type="match status" value="1"/>
</dbReference>
<evidence type="ECO:0000259" key="3">
    <source>
        <dbReference type="PROSITE" id="PS51186"/>
    </source>
</evidence>
<dbReference type="PANTHER" id="PTHR23088:SF50">
    <property type="entry name" value="HYDROLASE YHCX"/>
    <property type="match status" value="1"/>
</dbReference>
<reference evidence="4 5" key="1">
    <citation type="submission" date="2016-10" db="EMBL/GenBank/DDBJ databases">
        <authorList>
            <person name="de Groot N.N."/>
        </authorList>
    </citation>
    <scope>NUCLEOTIDE SEQUENCE [LARGE SCALE GENOMIC DNA]</scope>
    <source>
        <strain evidence="4 5">DSM 18684</strain>
    </source>
</reference>
<dbReference type="InterPro" id="IPR001110">
    <property type="entry name" value="UPF0012_CS"/>
</dbReference>
<dbReference type="SUPFAM" id="SSF55729">
    <property type="entry name" value="Acyl-CoA N-acyltransferases (Nat)"/>
    <property type="match status" value="1"/>
</dbReference>
<dbReference type="EMBL" id="FOPP01000005">
    <property type="protein sequence ID" value="SFH12719.1"/>
    <property type="molecule type" value="Genomic_DNA"/>
</dbReference>
<dbReference type="CDD" id="cd07574">
    <property type="entry name" value="nitrilase_Rim1_like"/>
    <property type="match status" value="1"/>
</dbReference>
<evidence type="ECO:0000313" key="5">
    <source>
        <dbReference type="Proteomes" id="UP000199666"/>
    </source>
</evidence>
<feature type="domain" description="N-acetyltransferase" evidence="3">
    <location>
        <begin position="21"/>
        <end position="192"/>
    </location>
</feature>
<dbReference type="Gene3D" id="3.40.630.30">
    <property type="match status" value="1"/>
</dbReference>
<gene>
    <name evidence="4" type="ORF">SAMN04489864_105237</name>
</gene>
<evidence type="ECO:0000313" key="4">
    <source>
        <dbReference type="EMBL" id="SFH12719.1"/>
    </source>
</evidence>
<dbReference type="InterPro" id="IPR036526">
    <property type="entry name" value="C-N_Hydrolase_sf"/>
</dbReference>
<dbReference type="PROSITE" id="PS01227">
    <property type="entry name" value="UPF0012"/>
    <property type="match status" value="1"/>
</dbReference>
<accession>A0A1I2XI56</accession>
<evidence type="ECO:0000259" key="2">
    <source>
        <dbReference type="PROSITE" id="PS50263"/>
    </source>
</evidence>
<keyword evidence="4" id="KW-0378">Hydrolase</keyword>
<dbReference type="Proteomes" id="UP000199666">
    <property type="component" value="Unassembled WGS sequence"/>
</dbReference>
<dbReference type="InterPro" id="IPR000182">
    <property type="entry name" value="GNAT_dom"/>
</dbReference>
<organism evidence="4 5">
    <name type="scientific">Pedobacter insulae</name>
    <dbReference type="NCBI Taxonomy" id="414048"/>
    <lineage>
        <taxon>Bacteria</taxon>
        <taxon>Pseudomonadati</taxon>
        <taxon>Bacteroidota</taxon>
        <taxon>Sphingobacteriia</taxon>
        <taxon>Sphingobacteriales</taxon>
        <taxon>Sphingobacteriaceae</taxon>
        <taxon>Pedobacter</taxon>
    </lineage>
</organism>
<protein>
    <submittedName>
        <fullName evidence="4">Predicted amidohydrolase</fullName>
    </submittedName>
</protein>
<dbReference type="InterPro" id="IPR003010">
    <property type="entry name" value="C-N_Hydrolase"/>
</dbReference>
<sequence>MFLVRFLQLRKRKETGMTQKIEIKNLEQSHFDQLLSTMEKAYRSWDGSMWKRETIDLLIKKFPLGQFVIFADGIVVGSAFSIIVDYDQFSDNHTYKQITGNYTFSTHTEDGNVLYGVEVFVHPDYRGLRLGRRLYDARKELCEKLNLQAIIFGGRIPNYHEHSQEYGPKEYIQKVKLKEIYDPVLSFQLSNDFHVKKVLKNYLPEDKQSEEYATLLQWDNVYYTPPTKIGEKIRKTVRIGLVQWKMRVFNSIDELFQQVEHFVDAIAAYKADFAVFPEYFNAPLMHEFNQMKEADAMRAMAQFTQRIKEKFSEFAVSYNVNIIAGSMPLYENNSLKNVGYLCHRNGKIDSYEKIHITPDEVKYWGLEGGEMLQTYDTDAGKIGILICYDVEFPELPRLLANEGMQILFVPFLTDTQNAYMRVRTCAQARAIENECFVAITGSVGNLPQVENFDLNYSQSAVFTPSDFAFPSNGIKSEATANTEMILLADVDLKLLDELHSYGSVRNLKDRRPDFYTLKRNRKV</sequence>
<dbReference type="GO" id="GO:0016747">
    <property type="term" value="F:acyltransferase activity, transferring groups other than amino-acyl groups"/>
    <property type="evidence" value="ECO:0007669"/>
    <property type="project" value="InterPro"/>
</dbReference>
<dbReference type="STRING" id="414048.SAMN04489864_105237"/>
<dbReference type="AlphaFoldDB" id="A0A1I2XI56"/>